<dbReference type="PROSITE" id="PS50994">
    <property type="entry name" value="INTEGRASE"/>
    <property type="match status" value="1"/>
</dbReference>
<dbReference type="InterPro" id="IPR012337">
    <property type="entry name" value="RNaseH-like_sf"/>
</dbReference>
<dbReference type="AlphaFoldDB" id="A0A085MY69"/>
<dbReference type="GO" id="GO:0003676">
    <property type="term" value="F:nucleic acid binding"/>
    <property type="evidence" value="ECO:0007669"/>
    <property type="project" value="InterPro"/>
</dbReference>
<gene>
    <name evidence="2" type="ORF">M514_09987</name>
</gene>
<dbReference type="SUPFAM" id="SSF53098">
    <property type="entry name" value="Ribonuclease H-like"/>
    <property type="match status" value="1"/>
</dbReference>
<name>A0A085MY69_9BILA</name>
<dbReference type="GO" id="GO:0015074">
    <property type="term" value="P:DNA integration"/>
    <property type="evidence" value="ECO:0007669"/>
    <property type="project" value="InterPro"/>
</dbReference>
<dbReference type="Gene3D" id="3.30.420.10">
    <property type="entry name" value="Ribonuclease H-like superfamily/Ribonuclease H"/>
    <property type="match status" value="1"/>
</dbReference>
<proteinExistence type="predicted"/>
<accession>A0A085MY69</accession>
<dbReference type="EMBL" id="KL367601">
    <property type="protein sequence ID" value="KFD62165.1"/>
    <property type="molecule type" value="Genomic_DNA"/>
</dbReference>
<dbReference type="InterPro" id="IPR001584">
    <property type="entry name" value="Integrase_cat-core"/>
</dbReference>
<evidence type="ECO:0000259" key="1">
    <source>
        <dbReference type="PROSITE" id="PS50994"/>
    </source>
</evidence>
<dbReference type="PANTHER" id="PTHR38681">
    <property type="entry name" value="RETROVIRUS-RELATED POL POLYPROTEIN FROM TRANSPOSON 412-LIKE PROTEIN-RELATED"/>
    <property type="match status" value="1"/>
</dbReference>
<dbReference type="InterPro" id="IPR036397">
    <property type="entry name" value="RNaseH_sf"/>
</dbReference>
<sequence length="176" mass="19942">MLSDRGSQFTSTLCSAMAQLLGIKLHRTTAYHPQANGLVERFHPHLKSALRTRLTGPDWMDQLPWVLLGIRTAPKQDLATSSAQLVYGAPLTVPGDFIPYRRKGEEPANLLHRLREKVRALTPVPSSFHGNTWSHVPIDLKDSPYIFLRRDTSQRVTKAVRRTVQGVTTRLHNFRN</sequence>
<dbReference type="Proteomes" id="UP000030758">
    <property type="component" value="Unassembled WGS sequence"/>
</dbReference>
<protein>
    <recommendedName>
        <fullName evidence="1">Integrase catalytic domain-containing protein</fullName>
    </recommendedName>
</protein>
<dbReference type="PANTHER" id="PTHR38681:SF1">
    <property type="entry name" value="RETROVIRUS-RELATED POL POLYPROTEIN FROM TRANSPOSON 412-LIKE PROTEIN"/>
    <property type="match status" value="1"/>
</dbReference>
<organism evidence="2">
    <name type="scientific">Trichuris suis</name>
    <name type="common">pig whipworm</name>
    <dbReference type="NCBI Taxonomy" id="68888"/>
    <lineage>
        <taxon>Eukaryota</taxon>
        <taxon>Metazoa</taxon>
        <taxon>Ecdysozoa</taxon>
        <taxon>Nematoda</taxon>
        <taxon>Enoplea</taxon>
        <taxon>Dorylaimia</taxon>
        <taxon>Trichinellida</taxon>
        <taxon>Trichuridae</taxon>
        <taxon>Trichuris</taxon>
    </lineage>
</organism>
<reference evidence="2" key="1">
    <citation type="journal article" date="2014" name="Nat. Genet.">
        <title>Genome and transcriptome of the porcine whipworm Trichuris suis.</title>
        <authorList>
            <person name="Jex A.R."/>
            <person name="Nejsum P."/>
            <person name="Schwarz E.M."/>
            <person name="Hu L."/>
            <person name="Young N.D."/>
            <person name="Hall R.S."/>
            <person name="Korhonen P.K."/>
            <person name="Liao S."/>
            <person name="Thamsborg S."/>
            <person name="Xia J."/>
            <person name="Xu P."/>
            <person name="Wang S."/>
            <person name="Scheerlinck J.P."/>
            <person name="Hofmann A."/>
            <person name="Sternberg P.W."/>
            <person name="Wang J."/>
            <person name="Gasser R.B."/>
        </authorList>
    </citation>
    <scope>NUCLEOTIDE SEQUENCE [LARGE SCALE GENOMIC DNA]</scope>
    <source>
        <strain evidence="2">DCEP-RM93F</strain>
    </source>
</reference>
<feature type="domain" description="Integrase catalytic" evidence="1">
    <location>
        <begin position="1"/>
        <end position="115"/>
    </location>
</feature>
<evidence type="ECO:0000313" key="2">
    <source>
        <dbReference type="EMBL" id="KFD62165.1"/>
    </source>
</evidence>